<feature type="domain" description="HTH luxR-type" evidence="5">
    <location>
        <begin position="59"/>
        <end position="124"/>
    </location>
</feature>
<name>A0A423UK53_9ACTN</name>
<dbReference type="SMART" id="SM00421">
    <property type="entry name" value="HTH_LUXR"/>
    <property type="match status" value="1"/>
</dbReference>
<dbReference type="GO" id="GO:0003677">
    <property type="term" value="F:DNA binding"/>
    <property type="evidence" value="ECO:0007669"/>
    <property type="project" value="UniProtKB-KW"/>
</dbReference>
<evidence type="ECO:0000256" key="3">
    <source>
        <dbReference type="ARBA" id="ARBA00023163"/>
    </source>
</evidence>
<dbReference type="Pfam" id="PF00196">
    <property type="entry name" value="GerE"/>
    <property type="match status" value="1"/>
</dbReference>
<dbReference type="Proteomes" id="UP000462865">
    <property type="component" value="Unassembled WGS sequence"/>
</dbReference>
<dbReference type="Gene3D" id="1.10.10.10">
    <property type="entry name" value="Winged helix-like DNA-binding domain superfamily/Winged helix DNA-binding domain"/>
    <property type="match status" value="1"/>
</dbReference>
<dbReference type="PANTHER" id="PTHR44688:SF16">
    <property type="entry name" value="DNA-BINDING TRANSCRIPTIONAL ACTIVATOR DEVR_DOSR"/>
    <property type="match status" value="1"/>
</dbReference>
<dbReference type="AlphaFoldDB" id="A0A423UK53"/>
<dbReference type="PANTHER" id="PTHR44688">
    <property type="entry name" value="DNA-BINDING TRANSCRIPTIONAL ACTIVATOR DEVR_DOSR"/>
    <property type="match status" value="1"/>
</dbReference>
<dbReference type="CDD" id="cd06170">
    <property type="entry name" value="LuxR_C_like"/>
    <property type="match status" value="1"/>
</dbReference>
<dbReference type="RefSeq" id="WP_123649891.1">
    <property type="nucleotide sequence ID" value="NZ_CP168029.1"/>
</dbReference>
<dbReference type="InterPro" id="IPR000792">
    <property type="entry name" value="Tscrpt_reg_LuxR_C"/>
</dbReference>
<sequence>MLTLSVYSADGEFILTCQMEDMASFLHVIHTEFEPRWAADPNKAAISGKMLVIDSVRGPDSMTPVLSQRQREIVELLSRSYSPKQIACALGISESTVRMHINTLKKRFNVTSCYHLMTVVTALGLCDPFVDEPHEKSITLLYDDDRGLRKPRRLQPPREPEDPRASRKEGDGTP</sequence>
<dbReference type="EMBL" id="QIBW01000008">
    <property type="protein sequence ID" value="ROT89753.1"/>
    <property type="molecule type" value="Genomic_DNA"/>
</dbReference>
<dbReference type="SUPFAM" id="SSF46894">
    <property type="entry name" value="C-terminal effector domain of the bipartite response regulators"/>
    <property type="match status" value="1"/>
</dbReference>
<evidence type="ECO:0000313" key="8">
    <source>
        <dbReference type="Proteomes" id="UP000285258"/>
    </source>
</evidence>
<dbReference type="Proteomes" id="UP000285258">
    <property type="component" value="Unassembled WGS sequence"/>
</dbReference>
<keyword evidence="1" id="KW-0805">Transcription regulation</keyword>
<protein>
    <submittedName>
        <fullName evidence="6">ArsR family transcriptional regulator</fullName>
    </submittedName>
</protein>
<proteinExistence type="predicted"/>
<evidence type="ECO:0000313" key="9">
    <source>
        <dbReference type="Proteomes" id="UP000462865"/>
    </source>
</evidence>
<dbReference type="EMBL" id="WKZA01000018">
    <property type="protein sequence ID" value="MSA94572.1"/>
    <property type="molecule type" value="Genomic_DNA"/>
</dbReference>
<reference evidence="8" key="1">
    <citation type="submission" date="2018-05" db="EMBL/GenBank/DDBJ databases">
        <title>Genome Sequencing of selected type strains of the family Eggerthellaceae.</title>
        <authorList>
            <person name="Danylec N."/>
            <person name="Stoll D.A."/>
            <person name="Doetsch A."/>
            <person name="Huch M."/>
        </authorList>
    </citation>
    <scope>NUCLEOTIDE SEQUENCE [LARGE SCALE GENOMIC DNA]</scope>
    <source>
        <strain evidence="8">DSM 27213</strain>
    </source>
</reference>
<keyword evidence="3" id="KW-0804">Transcription</keyword>
<evidence type="ECO:0000313" key="7">
    <source>
        <dbReference type="EMBL" id="ROT89753.1"/>
    </source>
</evidence>
<comment type="caution">
    <text evidence="7">The sequence shown here is derived from an EMBL/GenBank/DDBJ whole genome shotgun (WGS) entry which is preliminary data.</text>
</comment>
<evidence type="ECO:0000313" key="6">
    <source>
        <dbReference type="EMBL" id="MSA94572.1"/>
    </source>
</evidence>
<dbReference type="GO" id="GO:0006355">
    <property type="term" value="P:regulation of DNA-templated transcription"/>
    <property type="evidence" value="ECO:0007669"/>
    <property type="project" value="InterPro"/>
</dbReference>
<evidence type="ECO:0000256" key="1">
    <source>
        <dbReference type="ARBA" id="ARBA00023015"/>
    </source>
</evidence>
<accession>A0A423UK53</accession>
<organism evidence="7 8">
    <name type="scientific">Gordonibacter urolithinfaciens</name>
    <dbReference type="NCBI Taxonomy" id="1335613"/>
    <lineage>
        <taxon>Bacteria</taxon>
        <taxon>Bacillati</taxon>
        <taxon>Actinomycetota</taxon>
        <taxon>Coriobacteriia</taxon>
        <taxon>Eggerthellales</taxon>
        <taxon>Eggerthellaceae</taxon>
        <taxon>Gordonibacter</taxon>
    </lineage>
</organism>
<reference evidence="6 9" key="4">
    <citation type="journal article" date="2019" name="Nat. Med.">
        <title>A library of human gut bacterial isolates paired with longitudinal multiomics data enables mechanistic microbiome research.</title>
        <authorList>
            <person name="Poyet M."/>
            <person name="Groussin M."/>
            <person name="Gibbons S.M."/>
            <person name="Avila-Pacheco J."/>
            <person name="Jiang X."/>
            <person name="Kearney S.M."/>
            <person name="Perrotta A.R."/>
            <person name="Berdy B."/>
            <person name="Zhao S."/>
            <person name="Lieberman T.D."/>
            <person name="Swanson P.K."/>
            <person name="Smith M."/>
            <person name="Roesemann S."/>
            <person name="Alexander J.E."/>
            <person name="Rich S.A."/>
            <person name="Livny J."/>
            <person name="Vlamakis H."/>
            <person name="Clish C."/>
            <person name="Bullock K."/>
            <person name="Deik A."/>
            <person name="Scott J."/>
            <person name="Pierce K.A."/>
            <person name="Xavier R.J."/>
            <person name="Alm E.J."/>
        </authorList>
    </citation>
    <scope>NUCLEOTIDE SEQUENCE [LARGE SCALE GENOMIC DNA]</scope>
    <source>
        <strain evidence="6 9">BIOML-A1</strain>
    </source>
</reference>
<dbReference type="PRINTS" id="PR00038">
    <property type="entry name" value="HTHLUXR"/>
</dbReference>
<reference evidence="7" key="2">
    <citation type="journal article" date="2019" name="Int. J. Syst. Evol. Microbiol.">
        <title>Gordonibacter faecihominis is a later heterotypic synonym of Gordonibacter urolithinfaciens.</title>
        <authorList>
            <person name="Danylec N."/>
            <person name="Stoll D.A."/>
            <person name="Huch M."/>
        </authorList>
    </citation>
    <scope>NUCLEOTIDE SEQUENCE</scope>
    <source>
        <strain evidence="7">DSM 27213</strain>
    </source>
</reference>
<gene>
    <name evidence="7" type="ORF">DMP12_08390</name>
    <name evidence="6" type="ORF">GKG38_05760</name>
</gene>
<feature type="compositionally biased region" description="Basic and acidic residues" evidence="4">
    <location>
        <begin position="156"/>
        <end position="174"/>
    </location>
</feature>
<feature type="region of interest" description="Disordered" evidence="4">
    <location>
        <begin position="142"/>
        <end position="174"/>
    </location>
</feature>
<evidence type="ECO:0000256" key="2">
    <source>
        <dbReference type="ARBA" id="ARBA00023125"/>
    </source>
</evidence>
<evidence type="ECO:0000256" key="4">
    <source>
        <dbReference type="SAM" id="MobiDB-lite"/>
    </source>
</evidence>
<keyword evidence="2" id="KW-0238">DNA-binding</keyword>
<evidence type="ECO:0000259" key="5">
    <source>
        <dbReference type="PROSITE" id="PS50043"/>
    </source>
</evidence>
<reference evidence="7" key="3">
    <citation type="journal article" date="2019" name="Microbiol. Resour. Announc.">
        <title>Draft Genome Sequences of Type Strains of Gordonibacter faecihominis, Paraeggerthella hongkongensis, Parvibacter caecicola,Slackia equolifaciens, Slackia faecicanis, and Slackia isoflavoniconvertens.</title>
        <authorList>
            <person name="Danylec N."/>
            <person name="Stoll D.A."/>
            <person name="Dotsch A."/>
            <person name="Huch M."/>
        </authorList>
    </citation>
    <scope>NUCLEOTIDE SEQUENCE</scope>
    <source>
        <strain evidence="7">DSM 27213</strain>
    </source>
</reference>
<dbReference type="PROSITE" id="PS50043">
    <property type="entry name" value="HTH_LUXR_2"/>
    <property type="match status" value="1"/>
</dbReference>
<dbReference type="InterPro" id="IPR016032">
    <property type="entry name" value="Sig_transdc_resp-reg_C-effctor"/>
</dbReference>
<dbReference type="InterPro" id="IPR036388">
    <property type="entry name" value="WH-like_DNA-bd_sf"/>
</dbReference>